<evidence type="ECO:0000313" key="8">
    <source>
        <dbReference type="Proteomes" id="UP000184339"/>
    </source>
</evidence>
<dbReference type="InterPro" id="IPR030923">
    <property type="entry name" value="LptG"/>
</dbReference>
<keyword evidence="8" id="KW-1185">Reference proteome</keyword>
<evidence type="ECO:0000256" key="3">
    <source>
        <dbReference type="ARBA" id="ARBA00022692"/>
    </source>
</evidence>
<dbReference type="PANTHER" id="PTHR33529:SF2">
    <property type="entry name" value="LIPOPOLYSACCHARIDE EXPORT SYSTEM PERMEASE PROTEIN LPTG"/>
    <property type="match status" value="1"/>
</dbReference>
<dbReference type="GO" id="GO:0043190">
    <property type="term" value="C:ATP-binding cassette (ABC) transporter complex"/>
    <property type="evidence" value="ECO:0007669"/>
    <property type="project" value="InterPro"/>
</dbReference>
<dbReference type="GO" id="GO:0015920">
    <property type="term" value="P:lipopolysaccharide transport"/>
    <property type="evidence" value="ECO:0007669"/>
    <property type="project" value="TreeGrafter"/>
</dbReference>
<name>A0A1M7RDI5_9BURK</name>
<evidence type="ECO:0000256" key="1">
    <source>
        <dbReference type="ARBA" id="ARBA00004651"/>
    </source>
</evidence>
<evidence type="ECO:0000256" key="5">
    <source>
        <dbReference type="ARBA" id="ARBA00023136"/>
    </source>
</evidence>
<keyword evidence="3 6" id="KW-0812">Transmembrane</keyword>
<protein>
    <submittedName>
        <fullName evidence="7">Lipopolysaccharide export system permease protein</fullName>
    </submittedName>
</protein>
<evidence type="ECO:0000256" key="6">
    <source>
        <dbReference type="SAM" id="Phobius"/>
    </source>
</evidence>
<dbReference type="EMBL" id="FRCX01000021">
    <property type="protein sequence ID" value="SHN44276.1"/>
    <property type="molecule type" value="Genomic_DNA"/>
</dbReference>
<dbReference type="RefSeq" id="WP_072790503.1">
    <property type="nucleotide sequence ID" value="NZ_FRCX01000021.1"/>
</dbReference>
<dbReference type="Proteomes" id="UP000184339">
    <property type="component" value="Unassembled WGS sequence"/>
</dbReference>
<dbReference type="PANTHER" id="PTHR33529">
    <property type="entry name" value="SLR0882 PROTEIN-RELATED"/>
    <property type="match status" value="1"/>
</dbReference>
<evidence type="ECO:0000313" key="7">
    <source>
        <dbReference type="EMBL" id="SHN44276.1"/>
    </source>
</evidence>
<feature type="transmembrane region" description="Helical" evidence="6">
    <location>
        <begin position="64"/>
        <end position="82"/>
    </location>
</feature>
<keyword evidence="4 6" id="KW-1133">Transmembrane helix</keyword>
<dbReference type="STRING" id="551987.SAMN05192549_12123"/>
<comment type="subcellular location">
    <subcellularLocation>
        <location evidence="1">Cell membrane</location>
        <topology evidence="1">Multi-pass membrane protein</topology>
    </subcellularLocation>
</comment>
<dbReference type="InterPro" id="IPR005495">
    <property type="entry name" value="LptG/LptF_permease"/>
</dbReference>
<dbReference type="Pfam" id="PF03739">
    <property type="entry name" value="LptF_LptG"/>
    <property type="match status" value="1"/>
</dbReference>
<keyword evidence="2" id="KW-1003">Cell membrane</keyword>
<dbReference type="NCBIfam" id="TIGR04408">
    <property type="entry name" value="LptG_lptG"/>
    <property type="match status" value="1"/>
</dbReference>
<feature type="transmembrane region" description="Helical" evidence="6">
    <location>
        <begin position="7"/>
        <end position="30"/>
    </location>
</feature>
<feature type="transmembrane region" description="Helical" evidence="6">
    <location>
        <begin position="306"/>
        <end position="326"/>
    </location>
</feature>
<feature type="transmembrane region" description="Helical" evidence="6">
    <location>
        <begin position="365"/>
        <end position="386"/>
    </location>
</feature>
<proteinExistence type="predicted"/>
<accession>A0A1M7RDI5</accession>
<keyword evidence="5 6" id="KW-0472">Membrane</keyword>
<evidence type="ECO:0000256" key="2">
    <source>
        <dbReference type="ARBA" id="ARBA00022475"/>
    </source>
</evidence>
<reference evidence="8" key="1">
    <citation type="submission" date="2016-11" db="EMBL/GenBank/DDBJ databases">
        <authorList>
            <person name="Varghese N."/>
            <person name="Submissions S."/>
        </authorList>
    </citation>
    <scope>NUCLEOTIDE SEQUENCE [LARGE SCALE GENOMIC DNA]</scope>
    <source>
        <strain evidence="8">Sac-22</strain>
    </source>
</reference>
<organism evidence="7 8">
    <name type="scientific">Duganella sacchari</name>
    <dbReference type="NCBI Taxonomy" id="551987"/>
    <lineage>
        <taxon>Bacteria</taxon>
        <taxon>Pseudomonadati</taxon>
        <taxon>Pseudomonadota</taxon>
        <taxon>Betaproteobacteria</taxon>
        <taxon>Burkholderiales</taxon>
        <taxon>Oxalobacteraceae</taxon>
        <taxon>Telluria group</taxon>
        <taxon>Duganella</taxon>
    </lineage>
</organism>
<feature type="transmembrane region" description="Helical" evidence="6">
    <location>
        <begin position="332"/>
        <end position="353"/>
    </location>
</feature>
<dbReference type="GO" id="GO:0055085">
    <property type="term" value="P:transmembrane transport"/>
    <property type="evidence" value="ECO:0007669"/>
    <property type="project" value="InterPro"/>
</dbReference>
<sequence length="389" mass="43195">MKILQRYFAVSILQAVAFVLVAFLALQAFMDLTGELPSVGKNGYAIQYAFLYVLVQLPGHVYEVMPLAALIGTIYTMAQFAATSEFTIMRASSMSTGMVARMLAKVGLVLVIVTFIFGELIAPRTAPLAEKIKLSARGAAISSEFRSGLWTKDIVKSEGMNGTVTGSRFFNVREVRPDGTLIGVKLYEFDTNFRLRSITLATTGTFQGSNRWRLEDVTENLFTNPELLKPGAEANLENNFAQESSLIETRHSPSKDLLSEITPKILSVAGSDPERMSANELAVYTRHLQENKQETERFKIAFWKKLFDPLAIFVMMALALPFGYLHTRSGGVSLKIFVGIMIGVSFLLVNTLFSHLGMLSTWPAVMTAIAPSLLFLLLALWALWWVERH</sequence>
<feature type="transmembrane region" description="Helical" evidence="6">
    <location>
        <begin position="102"/>
        <end position="122"/>
    </location>
</feature>
<dbReference type="AlphaFoldDB" id="A0A1M7RDI5"/>
<evidence type="ECO:0000256" key="4">
    <source>
        <dbReference type="ARBA" id="ARBA00022989"/>
    </source>
</evidence>
<gene>
    <name evidence="7" type="ORF">SAMN05192549_12123</name>
</gene>
<dbReference type="OrthoDB" id="9776227at2"/>